<sequence length="172" mass="17823">MTADPLPRTGPLDAWADRFAALPAGIRITADPFVPMADVRADAATAAALGLPTTPNTWAGRGGGRAIWLGPDEWLVTGSPGDLPGADVVVDVSGQRTTLHLAGEHVRAVLATGCALDLHPRAFPAGSAAQTLLGLAGVVLLALDDAEYEVLVRTSFARYLADWLLDAAAEYS</sequence>
<dbReference type="InterPro" id="IPR027266">
    <property type="entry name" value="TrmE/GcvT-like"/>
</dbReference>
<dbReference type="SUPFAM" id="SSF103025">
    <property type="entry name" value="Folate-binding domain"/>
    <property type="match status" value="1"/>
</dbReference>
<dbReference type="EMBL" id="VFPH01000001">
    <property type="protein sequence ID" value="TQM46128.1"/>
    <property type="molecule type" value="Genomic_DNA"/>
</dbReference>
<dbReference type="Gene3D" id="3.30.1360.120">
    <property type="entry name" value="Probable tRNA modification gtpase trme, domain 1"/>
    <property type="match status" value="1"/>
</dbReference>
<dbReference type="AlphaFoldDB" id="A0A543GJ65"/>
<dbReference type="Pfam" id="PF04268">
    <property type="entry name" value="SoxG"/>
    <property type="match status" value="1"/>
</dbReference>
<accession>A0A543GJ65</accession>
<dbReference type="InterPro" id="IPR007375">
    <property type="entry name" value="SoxG"/>
</dbReference>
<organism evidence="1 2">
    <name type="scientific">Pseudonocardia cypriaca</name>
    <dbReference type="NCBI Taxonomy" id="882449"/>
    <lineage>
        <taxon>Bacteria</taxon>
        <taxon>Bacillati</taxon>
        <taxon>Actinomycetota</taxon>
        <taxon>Actinomycetes</taxon>
        <taxon>Pseudonocardiales</taxon>
        <taxon>Pseudonocardiaceae</taxon>
        <taxon>Pseudonocardia</taxon>
    </lineage>
</organism>
<evidence type="ECO:0000313" key="1">
    <source>
        <dbReference type="EMBL" id="TQM46128.1"/>
    </source>
</evidence>
<protein>
    <submittedName>
        <fullName evidence="1">Sarcosine oxidase subunit gamma</fullName>
    </submittedName>
</protein>
<dbReference type="Proteomes" id="UP000319818">
    <property type="component" value="Unassembled WGS sequence"/>
</dbReference>
<name>A0A543GJ65_9PSEU</name>
<proteinExistence type="predicted"/>
<dbReference type="RefSeq" id="WP_211361964.1">
    <property type="nucleotide sequence ID" value="NZ_VFPH01000001.1"/>
</dbReference>
<keyword evidence="2" id="KW-1185">Reference proteome</keyword>
<dbReference type="Gene3D" id="3.30.70.1520">
    <property type="entry name" value="Heterotetrameric sarcosine oxidase"/>
    <property type="match status" value="1"/>
</dbReference>
<reference evidence="1 2" key="1">
    <citation type="submission" date="2019-06" db="EMBL/GenBank/DDBJ databases">
        <title>Sequencing the genomes of 1000 actinobacteria strains.</title>
        <authorList>
            <person name="Klenk H.-P."/>
        </authorList>
    </citation>
    <scope>NUCLEOTIDE SEQUENCE [LARGE SCALE GENOMIC DNA]</scope>
    <source>
        <strain evidence="1 2">DSM 45511</strain>
    </source>
</reference>
<gene>
    <name evidence="1" type="ORF">FB388_3533</name>
</gene>
<evidence type="ECO:0000313" key="2">
    <source>
        <dbReference type="Proteomes" id="UP000319818"/>
    </source>
</evidence>
<comment type="caution">
    <text evidence="1">The sequence shown here is derived from an EMBL/GenBank/DDBJ whole genome shotgun (WGS) entry which is preliminary data.</text>
</comment>